<reference evidence="1" key="1">
    <citation type="submission" date="2021-01" db="EMBL/GenBank/DDBJ databases">
        <authorList>
            <consortium name="Genoscope - CEA"/>
            <person name="William W."/>
        </authorList>
    </citation>
    <scope>NUCLEOTIDE SEQUENCE</scope>
</reference>
<dbReference type="AlphaFoldDB" id="A0A816PQ39"/>
<name>A0A816PQ39_BRANA</name>
<protein>
    <submittedName>
        <fullName evidence="1">(rape) hypothetical protein</fullName>
    </submittedName>
</protein>
<proteinExistence type="predicted"/>
<evidence type="ECO:0000313" key="1">
    <source>
        <dbReference type="EMBL" id="CAF2051118.1"/>
    </source>
</evidence>
<gene>
    <name evidence="1" type="ORF">DARMORV10_A09P63570.1</name>
</gene>
<accession>A0A816PQ39</accession>
<dbReference type="EMBL" id="HG994363">
    <property type="protein sequence ID" value="CAF2051118.1"/>
    <property type="molecule type" value="Genomic_DNA"/>
</dbReference>
<dbReference type="Proteomes" id="UP001295469">
    <property type="component" value="Chromosome A09"/>
</dbReference>
<organism evidence="1">
    <name type="scientific">Brassica napus</name>
    <name type="common">Rape</name>
    <dbReference type="NCBI Taxonomy" id="3708"/>
    <lineage>
        <taxon>Eukaryota</taxon>
        <taxon>Viridiplantae</taxon>
        <taxon>Streptophyta</taxon>
        <taxon>Embryophyta</taxon>
        <taxon>Tracheophyta</taxon>
        <taxon>Spermatophyta</taxon>
        <taxon>Magnoliopsida</taxon>
        <taxon>eudicotyledons</taxon>
        <taxon>Gunneridae</taxon>
        <taxon>Pentapetalae</taxon>
        <taxon>rosids</taxon>
        <taxon>malvids</taxon>
        <taxon>Brassicales</taxon>
        <taxon>Brassicaceae</taxon>
        <taxon>Brassiceae</taxon>
        <taxon>Brassica</taxon>
    </lineage>
</organism>
<sequence>MSHTKEINVSDASRVSGQAHKGDYSLELIQMISAAVMALDQNVQQDVLVMRKNLLKYINVKECAAEAEYYLTRSNQVDYSFDAATTVMTTETSIYAATRSLNRETMVMSGSTTWEDISQRADGE</sequence>